<gene>
    <name evidence="2" type="ORF">PRK78_002440</name>
</gene>
<name>A0AAF0IHT0_9EURO</name>
<dbReference type="EMBL" id="CP120627">
    <property type="protein sequence ID" value="WEW56981.1"/>
    <property type="molecule type" value="Genomic_DNA"/>
</dbReference>
<evidence type="ECO:0000313" key="3">
    <source>
        <dbReference type="Proteomes" id="UP001219355"/>
    </source>
</evidence>
<protein>
    <submittedName>
        <fullName evidence="2">Uncharacterized protein</fullName>
    </submittedName>
</protein>
<organism evidence="2 3">
    <name type="scientific">Emydomyces testavorans</name>
    <dbReference type="NCBI Taxonomy" id="2070801"/>
    <lineage>
        <taxon>Eukaryota</taxon>
        <taxon>Fungi</taxon>
        <taxon>Dikarya</taxon>
        <taxon>Ascomycota</taxon>
        <taxon>Pezizomycotina</taxon>
        <taxon>Eurotiomycetes</taxon>
        <taxon>Eurotiomycetidae</taxon>
        <taxon>Onygenales</taxon>
        <taxon>Nannizziopsiaceae</taxon>
        <taxon>Emydomyces</taxon>
    </lineage>
</organism>
<keyword evidence="3" id="KW-1185">Reference proteome</keyword>
<feature type="region of interest" description="Disordered" evidence="1">
    <location>
        <begin position="121"/>
        <end position="193"/>
    </location>
</feature>
<evidence type="ECO:0000313" key="2">
    <source>
        <dbReference type="EMBL" id="WEW56981.1"/>
    </source>
</evidence>
<sequence length="298" mass="32744">MSKEPSQPQQTGGTVKENSGMTVDDNGHVHVEILTRGMVDYYPDGTWECKIVPVDESKNPLNHESKASEMAMILSIQEGRGTVEIIQGGPDERMGAYECKVSIEDHLDGSTTTKIIPRQIQNHKANDASQEREGGVMHSEATECSTADGAAAMEKEASIGREASVEDRSLSTLSSDSKERNENAGNMDEDGDEDALSIQNRFSNFFAGVPLRNSQFFEKCECRSSTRIGHRYKLKQELYGLPAYNSVAEESSVFSLGITKDRNEGILKDFLALNLFATSQIKGICSPRNASKSETGYR</sequence>
<proteinExistence type="predicted"/>
<feature type="compositionally biased region" description="Basic and acidic residues" evidence="1">
    <location>
        <begin position="124"/>
        <end position="135"/>
    </location>
</feature>
<reference evidence="2" key="1">
    <citation type="submission" date="2023-03" db="EMBL/GenBank/DDBJ databases">
        <title>Emydomyces testavorans Genome Sequence.</title>
        <authorList>
            <person name="Hoyer L."/>
        </authorList>
    </citation>
    <scope>NUCLEOTIDE SEQUENCE</scope>
    <source>
        <strain evidence="2">16-2883</strain>
    </source>
</reference>
<feature type="compositionally biased region" description="Polar residues" evidence="1">
    <location>
        <begin position="1"/>
        <end position="21"/>
    </location>
</feature>
<feature type="compositionally biased region" description="Basic and acidic residues" evidence="1">
    <location>
        <begin position="153"/>
        <end position="169"/>
    </location>
</feature>
<dbReference type="AlphaFoldDB" id="A0AAF0IHT0"/>
<evidence type="ECO:0000256" key="1">
    <source>
        <dbReference type="SAM" id="MobiDB-lite"/>
    </source>
</evidence>
<accession>A0AAF0IHT0</accession>
<dbReference type="Proteomes" id="UP001219355">
    <property type="component" value="Chromosome 1"/>
</dbReference>
<feature type="region of interest" description="Disordered" evidence="1">
    <location>
        <begin position="1"/>
        <end position="24"/>
    </location>
</feature>